<sequence>MGVLVIVWPERKMSAGIQQRIGPECAGPPGIIQASADGVKPLSKEDLIPSKGDSWLFSAGPAMVITPVLVGYSVIPFGHSIVLADLGVGVLFWIAVSSIAPLGPPMTGYGSNNKYSSLGGLRAAAQSLGYETPLALCVLSISLSGSLGTVDMVEAQSKHGLRGRNPWRQPVGPVAFSTSPLAECERLPLDLPEAEEESVAGYQTEYPGIKPGSYYVASHPNLLASSLSVTVLHLGGRNLPAVPLPPTPAGPSMPGGACEVLGSAIGIAVVLTKASSFPFVTIAARWTLPRVRMDQPLDLGWKLLLPVAPGNSPLTASPQLFGLGPL</sequence>
<keyword evidence="6" id="KW-0793">Thylakoid</keyword>
<dbReference type="PANTHER" id="PTHR11432:SF3">
    <property type="entry name" value="NADH-UBIQUINONE OXIDOREDUCTASE CHAIN 1"/>
    <property type="match status" value="1"/>
</dbReference>
<dbReference type="GeneID" id="39721573"/>
<evidence type="ECO:0000256" key="2">
    <source>
        <dbReference type="ARBA" id="ARBA00010535"/>
    </source>
</evidence>
<dbReference type="Pfam" id="PF00146">
    <property type="entry name" value="NADHdh"/>
    <property type="match status" value="1"/>
</dbReference>
<comment type="catalytic activity">
    <reaction evidence="6">
        <text>a plastoquinone + NADPH + (n+1) H(+)(in) = a plastoquinol + NADP(+) + n H(+)(out)</text>
        <dbReference type="Rhea" id="RHEA:42612"/>
        <dbReference type="Rhea" id="RHEA-COMP:9561"/>
        <dbReference type="Rhea" id="RHEA-COMP:9562"/>
        <dbReference type="ChEBI" id="CHEBI:15378"/>
        <dbReference type="ChEBI" id="CHEBI:17757"/>
        <dbReference type="ChEBI" id="CHEBI:57783"/>
        <dbReference type="ChEBI" id="CHEBI:58349"/>
        <dbReference type="ChEBI" id="CHEBI:62192"/>
    </reaction>
</comment>
<keyword evidence="8" id="KW-0934">Plastid</keyword>
<keyword evidence="8" id="KW-0150">Chloroplast</keyword>
<reference evidence="8" key="2">
    <citation type="journal article" date="2019" name="J. ISSAAS">
        <title>The Unique Evolutionary Trajectory 1 and Dynamic Conformations of DR and IR/DR-coexisting Plastomes of the Early Vascular Plant Selaginellaceae (Lycophyte).</title>
        <authorList>
            <person name="Zhang H.-R."/>
            <person name="Xiang Q.-P."/>
            <person name="Zhang X.-C."/>
        </authorList>
    </citation>
    <scope>NUCLEOTIDE SEQUENCE</scope>
</reference>
<reference evidence="8" key="1">
    <citation type="submission" date="2018-07" db="EMBL/GenBank/DDBJ databases">
        <authorList>
            <person name="Zhang H."/>
            <person name="Zhang X."/>
        </authorList>
    </citation>
    <scope>NUCLEOTIDE SEQUENCE</scope>
</reference>
<comment type="catalytic activity">
    <reaction evidence="6">
        <text>a plastoquinone + NADH + (n+1) H(+)(in) = a plastoquinol + NAD(+) + n H(+)(out)</text>
        <dbReference type="Rhea" id="RHEA:42608"/>
        <dbReference type="Rhea" id="RHEA-COMP:9561"/>
        <dbReference type="Rhea" id="RHEA-COMP:9562"/>
        <dbReference type="ChEBI" id="CHEBI:15378"/>
        <dbReference type="ChEBI" id="CHEBI:17757"/>
        <dbReference type="ChEBI" id="CHEBI:57540"/>
        <dbReference type="ChEBI" id="CHEBI:57945"/>
        <dbReference type="ChEBI" id="CHEBI:62192"/>
    </reaction>
</comment>
<dbReference type="GO" id="GO:0016655">
    <property type="term" value="F:oxidoreductase activity, acting on NAD(P)H, quinone or similar compound as acceptor"/>
    <property type="evidence" value="ECO:0007669"/>
    <property type="project" value="UniProtKB-UniRule"/>
</dbReference>
<evidence type="ECO:0000256" key="1">
    <source>
        <dbReference type="ARBA" id="ARBA00004141"/>
    </source>
</evidence>
<keyword evidence="6 7" id="KW-0520">NAD</keyword>
<evidence type="ECO:0000313" key="8">
    <source>
        <dbReference type="EMBL" id="QBL76298.1"/>
    </source>
</evidence>
<dbReference type="RefSeq" id="YP_009589715.1">
    <property type="nucleotide sequence ID" value="NC_041644.1"/>
</dbReference>
<dbReference type="GO" id="GO:0019684">
    <property type="term" value="P:photosynthesis, light reaction"/>
    <property type="evidence" value="ECO:0007669"/>
    <property type="project" value="UniProtKB-UniRule"/>
</dbReference>
<dbReference type="EC" id="7.1.1.-" evidence="6"/>
<comment type="similarity">
    <text evidence="2 6 7">Belongs to the complex I subunit 1 family.</text>
</comment>
<protein>
    <recommendedName>
        <fullName evidence="6">NAD(P)H-quinone oxidoreductase subunit 1, chloroplastic</fullName>
        <ecNumber evidence="6">7.1.1.-</ecNumber>
    </recommendedName>
    <alternativeName>
        <fullName evidence="6">NAD(P)H dehydrogenase subunit 1</fullName>
        <shortName evidence="6">NDH subunit 1</shortName>
    </alternativeName>
    <alternativeName>
        <fullName evidence="6">NADH-plastoquinone oxidoreductase subunit 1</fullName>
    </alternativeName>
</protein>
<keyword evidence="6" id="KW-0521">NADP</keyword>
<dbReference type="AlphaFoldDB" id="A0A482CK00"/>
<evidence type="ECO:0000256" key="6">
    <source>
        <dbReference type="HAMAP-Rule" id="MF_01350"/>
    </source>
</evidence>
<geneLocation type="chloroplast" evidence="8"/>
<comment type="subunit">
    <text evidence="6">NDH is composed of at least 16 different subunits, 5 of which are encoded in the nucleus.</text>
</comment>
<dbReference type="EMBL" id="MH598535">
    <property type="protein sequence ID" value="QBL76298.1"/>
    <property type="molecule type" value="Genomic_DNA"/>
</dbReference>
<dbReference type="GO" id="GO:0003954">
    <property type="term" value="F:NADH dehydrogenase activity"/>
    <property type="evidence" value="ECO:0007669"/>
    <property type="project" value="TreeGrafter"/>
</dbReference>
<name>A0A482CK00_SELRE</name>
<dbReference type="PANTHER" id="PTHR11432">
    <property type="entry name" value="NADH DEHYDROGENASE SUBUNIT 1"/>
    <property type="match status" value="1"/>
</dbReference>
<dbReference type="InterPro" id="IPR001694">
    <property type="entry name" value="NADH_UbQ_OxRdtase_su1/FPO"/>
</dbReference>
<keyword evidence="5 6" id="KW-0472">Membrane</keyword>
<keyword evidence="6" id="KW-0874">Quinone</keyword>
<organism evidence="8">
    <name type="scientific">Selaginella remotifolia</name>
    <name type="common">Spikemoss</name>
    <dbReference type="NCBI Taxonomy" id="137170"/>
    <lineage>
        <taxon>Eukaryota</taxon>
        <taxon>Viridiplantae</taxon>
        <taxon>Streptophyta</taxon>
        <taxon>Embryophyta</taxon>
        <taxon>Tracheophyta</taxon>
        <taxon>Lycopodiopsida</taxon>
        <taxon>Selaginellales</taxon>
        <taxon>Selaginellaceae</taxon>
        <taxon>Selaginella</taxon>
    </lineage>
</organism>
<evidence type="ECO:0000256" key="5">
    <source>
        <dbReference type="ARBA" id="ARBA00023136"/>
    </source>
</evidence>
<accession>A0A482CK00</accession>
<gene>
    <name evidence="6 8" type="primary">ndhA</name>
</gene>
<keyword evidence="6" id="KW-1278">Translocase</keyword>
<evidence type="ECO:0000256" key="3">
    <source>
        <dbReference type="ARBA" id="ARBA00022692"/>
    </source>
</evidence>
<dbReference type="HAMAP" id="MF_01350">
    <property type="entry name" value="NDH1_NuoH"/>
    <property type="match status" value="1"/>
</dbReference>
<dbReference type="GO" id="GO:0009060">
    <property type="term" value="P:aerobic respiration"/>
    <property type="evidence" value="ECO:0007669"/>
    <property type="project" value="TreeGrafter"/>
</dbReference>
<keyword evidence="6" id="KW-0618">Plastoquinone</keyword>
<comment type="function">
    <text evidence="6">NDH shuttles electrons from NAD(P)H:plastoquinone, via FMN and iron-sulfur (Fe-S) centers, to quinones in the photosynthetic chain and possibly in a chloroplast respiratory chain. The immediate electron acceptor for the enzyme in this species is believed to be plastoquinone. Couples the redox reaction to proton translocation, and thus conserves the redox energy in a proton gradient.</text>
</comment>
<proteinExistence type="inferred from homology"/>
<dbReference type="GO" id="GO:0005886">
    <property type="term" value="C:plasma membrane"/>
    <property type="evidence" value="ECO:0007669"/>
    <property type="project" value="UniProtKB-SubCell"/>
</dbReference>
<dbReference type="GO" id="GO:0048038">
    <property type="term" value="F:quinone binding"/>
    <property type="evidence" value="ECO:0007669"/>
    <property type="project" value="UniProtKB-KW"/>
</dbReference>
<dbReference type="GO" id="GO:0009535">
    <property type="term" value="C:chloroplast thylakoid membrane"/>
    <property type="evidence" value="ECO:0007669"/>
    <property type="project" value="UniProtKB-SubCell"/>
</dbReference>
<evidence type="ECO:0000256" key="4">
    <source>
        <dbReference type="ARBA" id="ARBA00022989"/>
    </source>
</evidence>
<keyword evidence="4 6" id="KW-1133">Transmembrane helix</keyword>
<comment type="subcellular location">
    <subcellularLocation>
        <location evidence="7">Cell membrane</location>
        <topology evidence="7">Multi-pass membrane protein</topology>
    </subcellularLocation>
    <subcellularLocation>
        <location evidence="1">Membrane</location>
        <topology evidence="1">Multi-pass membrane protein</topology>
    </subcellularLocation>
    <subcellularLocation>
        <location evidence="6">Plastid</location>
        <location evidence="6">Chloroplast thylakoid membrane</location>
        <topology evidence="6">Multi-pass membrane protein</topology>
    </subcellularLocation>
</comment>
<keyword evidence="3 6" id="KW-0812">Transmembrane</keyword>
<evidence type="ECO:0000256" key="7">
    <source>
        <dbReference type="RuleBase" id="RU000471"/>
    </source>
</evidence>